<dbReference type="SUPFAM" id="SSF88645">
    <property type="entry name" value="ssDNA viruses"/>
    <property type="match status" value="1"/>
</dbReference>
<evidence type="ECO:0000256" key="3">
    <source>
        <dbReference type="ARBA" id="ARBA00022431"/>
    </source>
</evidence>
<evidence type="ECO:0000256" key="2">
    <source>
        <dbReference type="ARBA" id="ARBA00009963"/>
    </source>
</evidence>
<dbReference type="GO" id="GO:0005198">
    <property type="term" value="F:structural molecule activity"/>
    <property type="evidence" value="ECO:0007669"/>
    <property type="project" value="InterPro"/>
</dbReference>
<name>A0A976N1S7_9VIRU</name>
<proteinExistence type="inferred from homology"/>
<evidence type="ECO:0000256" key="4">
    <source>
        <dbReference type="ARBA" id="ARBA00022561"/>
    </source>
</evidence>
<keyword evidence="4" id="KW-0167">Capsid protein</keyword>
<dbReference type="Pfam" id="PF02305">
    <property type="entry name" value="Phage_F"/>
    <property type="match status" value="1"/>
</dbReference>
<keyword evidence="3" id="KW-1140">T=1 icosahedral capsid protein</keyword>
<dbReference type="InterPro" id="IPR037002">
    <property type="entry name" value="Microviridae_protein_F_sf"/>
</dbReference>
<comment type="similarity">
    <text evidence="2">Belongs to the microviridae F protein family.</text>
</comment>
<evidence type="ECO:0000256" key="5">
    <source>
        <dbReference type="ARBA" id="ARBA00022844"/>
    </source>
</evidence>
<evidence type="ECO:0000256" key="1">
    <source>
        <dbReference type="ARBA" id="ARBA00004328"/>
    </source>
</evidence>
<comment type="subcellular location">
    <subcellularLocation>
        <location evidence="1">Virion</location>
    </subcellularLocation>
</comment>
<evidence type="ECO:0000313" key="6">
    <source>
        <dbReference type="EMBL" id="UPW41491.1"/>
    </source>
</evidence>
<organism evidence="6">
    <name type="scientific">Dipodfec virus UA23Rod_1071</name>
    <dbReference type="NCBI Taxonomy" id="2929326"/>
    <lineage>
        <taxon>Viruses</taxon>
        <taxon>Monodnaviria</taxon>
        <taxon>Sangervirae</taxon>
        <taxon>Phixviricota</taxon>
        <taxon>Malgrandaviricetes</taxon>
        <taxon>Petitvirales</taxon>
        <taxon>Microviridae</taxon>
    </lineage>
</organism>
<sequence length="550" mass="61826">MDRNEQTNFFSEESTVQMNRSMWTNNFNTKTTFNNGYIIPFYANSDILPGMTIKNRTSLLIRMTTPKYPTMDTLECDTFWFKVPWWTIWKGSKQFFGENEKGAWAVTTELTIPKIVIPADSSAGVQEHDVMAYMGIPQGLKNFSINALNIRAYCRVFNYWFRNQNVTPPIQYTEGNENVTWGGSQQKDVTRGGTVLQANRFFDYFAAALPQPQKGTEVTTPLGTTAPVTIVGNNQPIGVKIGTTGEVHALQQQADSGMVNAHRFIWNQTTATGNVIFDTAAKGDVGLIGTADLTKATAATINALRMAFATQRILEKDARFGTMYQQVLRGHFGVNSPNASLHIPEYLGGAHFYINIDTVLQNSQTSSESPLGETGAYSVSFNHNEDFTKSFDEHCVLLGLLVVRARHTYQQGVQRQWTRTRRLDLYWPSLAHIGNQPIYNYELYAQGNSTDNQVFGYKEAWSEYKYYPSLITGQMSSLNAKSLDSWHYGDHYSSLPTLSPQWMKENSTYVNRTLVAQSPIADQFIADINVEQTVAAPMPIHSTPGLIDHF</sequence>
<accession>A0A976N1S7</accession>
<keyword evidence="5" id="KW-0946">Virion</keyword>
<dbReference type="InterPro" id="IPR016184">
    <property type="entry name" value="Capsid/spike_ssDNA_virus"/>
</dbReference>
<dbReference type="Gene3D" id="2.60.169.10">
    <property type="entry name" value="Microviridae F protein"/>
    <property type="match status" value="1"/>
</dbReference>
<protein>
    <submittedName>
        <fullName evidence="6">Major capsid protein</fullName>
    </submittedName>
</protein>
<dbReference type="InterPro" id="IPR003514">
    <property type="entry name" value="Microviridae_protein_F"/>
</dbReference>
<dbReference type="GO" id="GO:0039615">
    <property type="term" value="C:T=1 icosahedral viral capsid"/>
    <property type="evidence" value="ECO:0007669"/>
    <property type="project" value="UniProtKB-KW"/>
</dbReference>
<reference evidence="6" key="1">
    <citation type="submission" date="2022-02" db="EMBL/GenBank/DDBJ databases">
        <title>Towards deciphering the DNA virus diversity associated with rodent species in the families Cricetidae and Heteromyidae.</title>
        <authorList>
            <person name="Lund M."/>
            <person name="Larsen B.B."/>
            <person name="Gryseels S."/>
            <person name="Kraberger S."/>
            <person name="Rowsey D.M."/>
            <person name="Steger L."/>
            <person name="Yule K.M."/>
            <person name="Upham N.S."/>
            <person name="Worobey M."/>
            <person name="Van Doorslaer K."/>
            <person name="Varsani A."/>
        </authorList>
    </citation>
    <scope>NUCLEOTIDE SEQUENCE</scope>
    <source>
        <strain evidence="6">UA23Rod_1071</strain>
    </source>
</reference>
<dbReference type="EMBL" id="OM869609">
    <property type="protein sequence ID" value="UPW41491.1"/>
    <property type="molecule type" value="Genomic_DNA"/>
</dbReference>